<name>A0A2S3W2I4_9PROT</name>
<proteinExistence type="predicted"/>
<protein>
    <submittedName>
        <fullName evidence="1">Uncharacterized protein</fullName>
    </submittedName>
</protein>
<gene>
    <name evidence="1" type="ORF">KMAL_12840</name>
</gene>
<evidence type="ECO:0000313" key="2">
    <source>
        <dbReference type="Proteomes" id="UP000237344"/>
    </source>
</evidence>
<organism evidence="1 2">
    <name type="scientific">Novacetimonas maltaceti</name>
    <dbReference type="NCBI Taxonomy" id="1203393"/>
    <lineage>
        <taxon>Bacteria</taxon>
        <taxon>Pseudomonadati</taxon>
        <taxon>Pseudomonadota</taxon>
        <taxon>Alphaproteobacteria</taxon>
        <taxon>Acetobacterales</taxon>
        <taxon>Acetobacteraceae</taxon>
        <taxon>Novacetimonas</taxon>
    </lineage>
</organism>
<comment type="caution">
    <text evidence="1">The sequence shown here is derived from an EMBL/GenBank/DDBJ whole genome shotgun (WGS) entry which is preliminary data.</text>
</comment>
<reference evidence="1 2" key="1">
    <citation type="submission" date="2018-01" db="EMBL/GenBank/DDBJ databases">
        <title>Draft Genome Sequence of Komagataeibacter maltaceti LMG 1529, a Vinegar Producing Acetic Acid Bacterium Isolated from Malt Vinegar Brewery Acetifiers.</title>
        <authorList>
            <person name="Zhang Q."/>
            <person name="Hollensteiner J."/>
            <person name="Poehlein A."/>
            <person name="Daniel R."/>
        </authorList>
    </citation>
    <scope>NUCLEOTIDE SEQUENCE [LARGE SCALE GENOMIC DNA]</scope>
    <source>
        <strain evidence="1 2">LMG 1529</strain>
    </source>
</reference>
<dbReference type="Proteomes" id="UP000237344">
    <property type="component" value="Unassembled WGS sequence"/>
</dbReference>
<dbReference type="EMBL" id="POTC01000012">
    <property type="protein sequence ID" value="POF63046.1"/>
    <property type="molecule type" value="Genomic_DNA"/>
</dbReference>
<keyword evidence="2" id="KW-1185">Reference proteome</keyword>
<dbReference type="AlphaFoldDB" id="A0A2S3W2I4"/>
<accession>A0A2S3W2I4</accession>
<evidence type="ECO:0000313" key="1">
    <source>
        <dbReference type="EMBL" id="POF63046.1"/>
    </source>
</evidence>
<sequence>MISQKASFPMHDLAAHLEKRVAFRSMSHNYAPSTLRNLYGLIEYYRNLSLDWWFINLEQGLQLRCGRRELDEEKGHPFLFATFLKRDIVLRRTICNDYLGAPFCPDDQLLGPDTLDGIRRRNQSHTGLPDILLPRTSRPGYLPDAYRK</sequence>